<keyword evidence="1" id="KW-0812">Transmembrane</keyword>
<feature type="transmembrane region" description="Helical" evidence="1">
    <location>
        <begin position="269"/>
        <end position="288"/>
    </location>
</feature>
<sequence>MWIMLALACGFCLATSDMLCKKALVKEDSLTVAWARLAFAGPFLAVFIFSGETPSNPPLFLAWLAALVPLEILSLFLYMGALKRSPLSLTVPFLALTPGFIILTGWLILGEKVDSAGLAGVGLVTAGAYVLTATDRQSGILGPVKNFFSEPGCLMMAGVAAIYSVTASGGKKLILLSSPLYVGCVYFFTVLLALSVIVALRPGGLKRVRSLLGSKLMWALGASQAGMIATHVLAISMAPAAHMVSVKRSSLFFGVLYGILVFKEKDARYRAPGSLIMLAGVMVLGFAAP</sequence>
<evidence type="ECO:0000259" key="2">
    <source>
        <dbReference type="Pfam" id="PF00892"/>
    </source>
</evidence>
<evidence type="ECO:0000256" key="1">
    <source>
        <dbReference type="SAM" id="Phobius"/>
    </source>
</evidence>
<keyword evidence="1" id="KW-0472">Membrane</keyword>
<organism evidence="3 4">
    <name type="scientific">Desulfatibacillum alkenivorans DSM 16219</name>
    <dbReference type="NCBI Taxonomy" id="1121393"/>
    <lineage>
        <taxon>Bacteria</taxon>
        <taxon>Pseudomonadati</taxon>
        <taxon>Thermodesulfobacteriota</taxon>
        <taxon>Desulfobacteria</taxon>
        <taxon>Desulfobacterales</taxon>
        <taxon>Desulfatibacillaceae</taxon>
        <taxon>Desulfatibacillum</taxon>
    </lineage>
</organism>
<dbReference type="OrthoDB" id="5762785at2"/>
<gene>
    <name evidence="3" type="ORF">SAMN02745216_02430</name>
</gene>
<reference evidence="4" key="1">
    <citation type="submission" date="2016-11" db="EMBL/GenBank/DDBJ databases">
        <authorList>
            <person name="Varghese N."/>
            <person name="Submissions S."/>
        </authorList>
    </citation>
    <scope>NUCLEOTIDE SEQUENCE [LARGE SCALE GENOMIC DNA]</scope>
    <source>
        <strain evidence="4">DSM 16219</strain>
    </source>
</reference>
<keyword evidence="4" id="KW-1185">Reference proteome</keyword>
<dbReference type="Proteomes" id="UP000183994">
    <property type="component" value="Unassembled WGS sequence"/>
</dbReference>
<protein>
    <submittedName>
        <fullName evidence="3">EamA-like transporter family protein</fullName>
    </submittedName>
</protein>
<feature type="transmembrane region" description="Helical" evidence="1">
    <location>
        <begin position="180"/>
        <end position="200"/>
    </location>
</feature>
<feature type="transmembrane region" description="Helical" evidence="1">
    <location>
        <begin position="30"/>
        <end position="49"/>
    </location>
</feature>
<feature type="transmembrane region" description="Helical" evidence="1">
    <location>
        <begin position="240"/>
        <end position="262"/>
    </location>
</feature>
<dbReference type="AlphaFoldDB" id="A0A1M6MT93"/>
<keyword evidence="1" id="KW-1133">Transmembrane helix</keyword>
<dbReference type="STRING" id="1121393.SAMN02745216_02430"/>
<dbReference type="InterPro" id="IPR000620">
    <property type="entry name" value="EamA_dom"/>
</dbReference>
<feature type="transmembrane region" description="Helical" evidence="1">
    <location>
        <begin position="212"/>
        <end position="234"/>
    </location>
</feature>
<dbReference type="Gene3D" id="1.10.3730.20">
    <property type="match status" value="1"/>
</dbReference>
<feature type="domain" description="EamA" evidence="2">
    <location>
        <begin position="1"/>
        <end position="132"/>
    </location>
</feature>
<dbReference type="EMBL" id="FQZU01000013">
    <property type="protein sequence ID" value="SHJ86610.1"/>
    <property type="molecule type" value="Genomic_DNA"/>
</dbReference>
<dbReference type="GO" id="GO:0016020">
    <property type="term" value="C:membrane"/>
    <property type="evidence" value="ECO:0007669"/>
    <property type="project" value="InterPro"/>
</dbReference>
<proteinExistence type="predicted"/>
<dbReference type="PANTHER" id="PTHR22911">
    <property type="entry name" value="ACYL-MALONYL CONDENSING ENZYME-RELATED"/>
    <property type="match status" value="1"/>
</dbReference>
<dbReference type="InterPro" id="IPR037185">
    <property type="entry name" value="EmrE-like"/>
</dbReference>
<dbReference type="PANTHER" id="PTHR22911:SF137">
    <property type="entry name" value="SOLUTE CARRIER FAMILY 35 MEMBER G2-RELATED"/>
    <property type="match status" value="1"/>
</dbReference>
<dbReference type="RefSeq" id="WP_073476095.1">
    <property type="nucleotide sequence ID" value="NZ_FQZU01000013.1"/>
</dbReference>
<accession>A0A1M6MT93</accession>
<evidence type="ECO:0000313" key="3">
    <source>
        <dbReference type="EMBL" id="SHJ86610.1"/>
    </source>
</evidence>
<feature type="transmembrane region" description="Helical" evidence="1">
    <location>
        <begin position="116"/>
        <end position="134"/>
    </location>
</feature>
<dbReference type="SUPFAM" id="SSF103481">
    <property type="entry name" value="Multidrug resistance efflux transporter EmrE"/>
    <property type="match status" value="1"/>
</dbReference>
<dbReference type="Pfam" id="PF00892">
    <property type="entry name" value="EamA"/>
    <property type="match status" value="1"/>
</dbReference>
<feature type="transmembrane region" description="Helical" evidence="1">
    <location>
        <begin position="87"/>
        <end position="109"/>
    </location>
</feature>
<evidence type="ECO:0000313" key="4">
    <source>
        <dbReference type="Proteomes" id="UP000183994"/>
    </source>
</evidence>
<name>A0A1M6MT93_9BACT</name>
<feature type="transmembrane region" description="Helical" evidence="1">
    <location>
        <begin position="61"/>
        <end position="81"/>
    </location>
</feature>